<evidence type="ECO:0000313" key="4">
    <source>
        <dbReference type="Proteomes" id="UP001199642"/>
    </source>
</evidence>
<evidence type="ECO:0000256" key="1">
    <source>
        <dbReference type="ARBA" id="ARBA00005254"/>
    </source>
</evidence>
<accession>A0ABY3RSC4</accession>
<feature type="domain" description="MaoC-like" evidence="2">
    <location>
        <begin position="22"/>
        <end position="112"/>
    </location>
</feature>
<reference evidence="3 4" key="1">
    <citation type="submission" date="2023-01" db="EMBL/GenBank/DDBJ databases">
        <title>Characterization of estradiol degrading bacteria Microbacterium sp. MZT7 and reveal degrading genes through genome analysis.</title>
        <authorList>
            <person name="Hao P."/>
            <person name="Gao Y."/>
        </authorList>
    </citation>
    <scope>NUCLEOTIDE SEQUENCE [LARGE SCALE GENOMIC DNA]</scope>
    <source>
        <strain evidence="3 4">MZT7</strain>
    </source>
</reference>
<gene>
    <name evidence="3" type="ORF">K8F61_12000</name>
</gene>
<dbReference type="SUPFAM" id="SSF54637">
    <property type="entry name" value="Thioesterase/thiol ester dehydrase-isomerase"/>
    <property type="match status" value="1"/>
</dbReference>
<proteinExistence type="inferred from homology"/>
<dbReference type="RefSeq" id="WP_231819273.1">
    <property type="nucleotide sequence ID" value="NZ_CP082781.1"/>
</dbReference>
<dbReference type="InterPro" id="IPR029069">
    <property type="entry name" value="HotDog_dom_sf"/>
</dbReference>
<sequence length="158" mass="16562">MTPSPSLSASRPDLSVGTALPELAVPVTATLVVAGAIATRDFQTVHHDRDAATAGGVPDIFMNILTTNALVNRYVCAWAGLSGRVTRIDIRLGAPCFPGDVLVFSGEVTDCSGDRVRLAVAGRHGRGAHVTGAVELVFSDGEPRTGEPRVREQGEERS</sequence>
<protein>
    <recommendedName>
        <fullName evidence="2">MaoC-like domain-containing protein</fullName>
    </recommendedName>
</protein>
<organism evidence="3 4">
    <name type="scientific">Microbacterium resistens</name>
    <dbReference type="NCBI Taxonomy" id="156977"/>
    <lineage>
        <taxon>Bacteria</taxon>
        <taxon>Bacillati</taxon>
        <taxon>Actinomycetota</taxon>
        <taxon>Actinomycetes</taxon>
        <taxon>Micrococcales</taxon>
        <taxon>Microbacteriaceae</taxon>
        <taxon>Microbacterium</taxon>
    </lineage>
</organism>
<dbReference type="Gene3D" id="3.10.129.10">
    <property type="entry name" value="Hotdog Thioesterase"/>
    <property type="match status" value="1"/>
</dbReference>
<dbReference type="Proteomes" id="UP001199642">
    <property type="component" value="Chromosome"/>
</dbReference>
<keyword evidence="4" id="KW-1185">Reference proteome</keyword>
<evidence type="ECO:0000313" key="3">
    <source>
        <dbReference type="EMBL" id="UGS25402.1"/>
    </source>
</evidence>
<comment type="similarity">
    <text evidence="1">Belongs to the enoyl-CoA hydratase/isomerase family.</text>
</comment>
<dbReference type="EMBL" id="CP082781">
    <property type="protein sequence ID" value="UGS25402.1"/>
    <property type="molecule type" value="Genomic_DNA"/>
</dbReference>
<dbReference type="InterPro" id="IPR002539">
    <property type="entry name" value="MaoC-like_dom"/>
</dbReference>
<name>A0ABY3RSC4_9MICO</name>
<evidence type="ECO:0000259" key="2">
    <source>
        <dbReference type="Pfam" id="PF01575"/>
    </source>
</evidence>
<dbReference type="Pfam" id="PF01575">
    <property type="entry name" value="MaoC_dehydratas"/>
    <property type="match status" value="1"/>
</dbReference>